<evidence type="ECO:0000313" key="4">
    <source>
        <dbReference type="Proteomes" id="UP000789759"/>
    </source>
</evidence>
<dbReference type="Gene3D" id="3.30.70.1060">
    <property type="entry name" value="Dimeric alpha+beta barrel"/>
    <property type="match status" value="1"/>
</dbReference>
<evidence type="ECO:0000259" key="2">
    <source>
        <dbReference type="Pfam" id="PF03795"/>
    </source>
</evidence>
<feature type="region of interest" description="Disordered" evidence="1">
    <location>
        <begin position="35"/>
        <end position="54"/>
    </location>
</feature>
<dbReference type="InterPro" id="IPR051807">
    <property type="entry name" value="Sec-metab_biosynth-assoc"/>
</dbReference>
<evidence type="ECO:0000256" key="1">
    <source>
        <dbReference type="SAM" id="MobiDB-lite"/>
    </source>
</evidence>
<reference evidence="3" key="1">
    <citation type="submission" date="2021-06" db="EMBL/GenBank/DDBJ databases">
        <authorList>
            <person name="Kallberg Y."/>
            <person name="Tangrot J."/>
            <person name="Rosling A."/>
        </authorList>
    </citation>
    <scope>NUCLEOTIDE SEQUENCE</scope>
    <source>
        <strain evidence="3">FL966</strain>
    </source>
</reference>
<feature type="domain" description="YCII-related" evidence="2">
    <location>
        <begin position="41"/>
        <end position="126"/>
    </location>
</feature>
<evidence type="ECO:0000313" key="3">
    <source>
        <dbReference type="EMBL" id="CAG8482457.1"/>
    </source>
</evidence>
<dbReference type="InterPro" id="IPR005545">
    <property type="entry name" value="YCII"/>
</dbReference>
<dbReference type="Pfam" id="PF03795">
    <property type="entry name" value="YCII"/>
    <property type="match status" value="1"/>
</dbReference>
<comment type="caution">
    <text evidence="3">The sequence shown here is derived from an EMBL/GenBank/DDBJ whole genome shotgun (WGS) entry which is preliminary data.</text>
</comment>
<protein>
    <submittedName>
        <fullName evidence="3">4901_t:CDS:1</fullName>
    </submittedName>
</protein>
<dbReference type="EMBL" id="CAJVQA010000603">
    <property type="protein sequence ID" value="CAG8482457.1"/>
    <property type="molecule type" value="Genomic_DNA"/>
</dbReference>
<feature type="compositionally biased region" description="Basic and acidic residues" evidence="1">
    <location>
        <begin position="38"/>
        <end position="54"/>
    </location>
</feature>
<dbReference type="PANTHER" id="PTHR33606:SF3">
    <property type="entry name" value="PROTEIN YCII"/>
    <property type="match status" value="1"/>
</dbReference>
<dbReference type="InterPro" id="IPR011008">
    <property type="entry name" value="Dimeric_a/b-barrel"/>
</dbReference>
<organism evidence="3 4">
    <name type="scientific">Cetraspora pellucida</name>
    <dbReference type="NCBI Taxonomy" id="1433469"/>
    <lineage>
        <taxon>Eukaryota</taxon>
        <taxon>Fungi</taxon>
        <taxon>Fungi incertae sedis</taxon>
        <taxon>Mucoromycota</taxon>
        <taxon>Glomeromycotina</taxon>
        <taxon>Glomeromycetes</taxon>
        <taxon>Diversisporales</taxon>
        <taxon>Gigasporaceae</taxon>
        <taxon>Cetraspora</taxon>
    </lineage>
</organism>
<accession>A0A9N8Z980</accession>
<dbReference type="Proteomes" id="UP000789759">
    <property type="component" value="Unassembled WGS sequence"/>
</dbReference>
<dbReference type="OrthoDB" id="5519740at2759"/>
<gene>
    <name evidence="3" type="ORF">CPELLU_LOCUS1587</name>
</gene>
<keyword evidence="4" id="KW-1185">Reference proteome</keyword>
<sequence length="130" mass="14340">MSLNKLSKCFLINVLSANRLSRASIVGNKLRFSTKSAASDHDDPDAGARRLSSRSEHLSRVKEFKESGLIVTGGAILSDTKSEDATMIGSVMIMEADNEDEVRKYIEEDPYVINKVWAGYEILGFKLANV</sequence>
<name>A0A9N8Z980_9GLOM</name>
<dbReference type="SUPFAM" id="SSF54909">
    <property type="entry name" value="Dimeric alpha+beta barrel"/>
    <property type="match status" value="1"/>
</dbReference>
<dbReference type="PANTHER" id="PTHR33606">
    <property type="entry name" value="PROTEIN YCII"/>
    <property type="match status" value="1"/>
</dbReference>
<proteinExistence type="predicted"/>
<dbReference type="AlphaFoldDB" id="A0A9N8Z980"/>